<keyword evidence="3 5" id="KW-1133">Transmembrane helix</keyword>
<dbReference type="Proteomes" id="UP000676409">
    <property type="component" value="Chromosome"/>
</dbReference>
<dbReference type="Gene3D" id="1.20.120.1630">
    <property type="match status" value="1"/>
</dbReference>
<evidence type="ECO:0000256" key="4">
    <source>
        <dbReference type="ARBA" id="ARBA00023136"/>
    </source>
</evidence>
<feature type="transmembrane region" description="Helical" evidence="5">
    <location>
        <begin position="119"/>
        <end position="138"/>
    </location>
</feature>
<reference evidence="7" key="1">
    <citation type="submission" date="2021-04" db="EMBL/GenBank/DDBJ databases">
        <title>The complete genome sequence of Caulobacter sp. S6.</title>
        <authorList>
            <person name="Tang Y."/>
            <person name="Ouyang W."/>
            <person name="Liu Q."/>
            <person name="Huang B."/>
            <person name="Guo Z."/>
            <person name="Lei P."/>
        </authorList>
    </citation>
    <scope>NUCLEOTIDE SEQUENCE</scope>
    <source>
        <strain evidence="7">S6</strain>
    </source>
</reference>
<dbReference type="AlphaFoldDB" id="A0A975G079"/>
<dbReference type="InterPro" id="IPR009915">
    <property type="entry name" value="NnrU_dom"/>
</dbReference>
<feature type="transmembrane region" description="Helical" evidence="5">
    <location>
        <begin position="78"/>
        <end position="99"/>
    </location>
</feature>
<feature type="domain" description="NnrU" evidence="6">
    <location>
        <begin position="3"/>
        <end position="227"/>
    </location>
</feature>
<evidence type="ECO:0000259" key="6">
    <source>
        <dbReference type="Pfam" id="PF07298"/>
    </source>
</evidence>
<proteinExistence type="predicted"/>
<keyword evidence="2 5" id="KW-0812">Transmembrane</keyword>
<feature type="transmembrane region" description="Helical" evidence="5">
    <location>
        <begin position="36"/>
        <end position="57"/>
    </location>
</feature>
<gene>
    <name evidence="7" type="ORF">KCG34_00360</name>
</gene>
<dbReference type="Pfam" id="PF07298">
    <property type="entry name" value="NnrU"/>
    <property type="match status" value="1"/>
</dbReference>
<comment type="subcellular location">
    <subcellularLocation>
        <location evidence="1">Membrane</location>
        <topology evidence="1">Multi-pass membrane protein</topology>
    </subcellularLocation>
</comment>
<feature type="transmembrane region" description="Helical" evidence="5">
    <location>
        <begin position="201"/>
        <end position="218"/>
    </location>
</feature>
<organism evidence="7 8">
    <name type="scientific">Phenylobacterium montanum</name>
    <dbReference type="NCBI Taxonomy" id="2823693"/>
    <lineage>
        <taxon>Bacteria</taxon>
        <taxon>Pseudomonadati</taxon>
        <taxon>Pseudomonadota</taxon>
        <taxon>Alphaproteobacteria</taxon>
        <taxon>Caulobacterales</taxon>
        <taxon>Caulobacteraceae</taxon>
        <taxon>Phenylobacterium</taxon>
    </lineage>
</organism>
<protein>
    <submittedName>
        <fullName evidence="7">NnrU family protein</fullName>
    </submittedName>
</protein>
<dbReference type="GO" id="GO:0090471">
    <property type="term" value="F:9,15,9'-tri-cis-zeta-carotene isomerase activity"/>
    <property type="evidence" value="ECO:0007669"/>
    <property type="project" value="TreeGrafter"/>
</dbReference>
<dbReference type="GO" id="GO:0016020">
    <property type="term" value="C:membrane"/>
    <property type="evidence" value="ECO:0007669"/>
    <property type="project" value="UniProtKB-SubCell"/>
</dbReference>
<keyword evidence="8" id="KW-1185">Reference proteome</keyword>
<evidence type="ECO:0000256" key="2">
    <source>
        <dbReference type="ARBA" id="ARBA00022692"/>
    </source>
</evidence>
<dbReference type="PANTHER" id="PTHR35988">
    <property type="entry name" value="15-CIS-ZETA-CAROTENE ISOMERASE, CHLOROPLASTIC"/>
    <property type="match status" value="1"/>
</dbReference>
<dbReference type="RefSeq" id="WP_211938435.1">
    <property type="nucleotide sequence ID" value="NZ_CP073078.1"/>
</dbReference>
<dbReference type="EMBL" id="CP073078">
    <property type="protein sequence ID" value="QUD88384.1"/>
    <property type="molecule type" value="Genomic_DNA"/>
</dbReference>
<dbReference type="KEGG" id="caul:KCG34_00360"/>
<name>A0A975G079_9CAUL</name>
<sequence length="229" mass="24685">MTILIIAMSAFLALHLLVSGTPLRDTLTRTIGEGPYMGLFSLASIAGLTWLIFAFGAARASPDNHVFWTVTPATRHPAIALVGIAFLLAVPGLLTNTPTRVRGDNLVDSPNAATGMTRISRHPFLWGVAIWATAHLIANGRSADFILFGGLLVLSVAGTYSIDAKRLRALGDRYAAFKAQTSNIPFAAILQGRQSLKLGEIWWRLLVAIVIWALVFWGHPKMFGVSPLG</sequence>
<evidence type="ECO:0000256" key="3">
    <source>
        <dbReference type="ARBA" id="ARBA00022989"/>
    </source>
</evidence>
<keyword evidence="4 5" id="KW-0472">Membrane</keyword>
<evidence type="ECO:0000256" key="1">
    <source>
        <dbReference type="ARBA" id="ARBA00004141"/>
    </source>
</evidence>
<evidence type="ECO:0000313" key="7">
    <source>
        <dbReference type="EMBL" id="QUD88384.1"/>
    </source>
</evidence>
<accession>A0A975G079</accession>
<evidence type="ECO:0000256" key="5">
    <source>
        <dbReference type="SAM" id="Phobius"/>
    </source>
</evidence>
<dbReference type="PANTHER" id="PTHR35988:SF2">
    <property type="entry name" value="15-CIS-ZETA-CAROTENE ISOMERASE, CHLOROPLASTIC"/>
    <property type="match status" value="1"/>
</dbReference>
<evidence type="ECO:0000313" key="8">
    <source>
        <dbReference type="Proteomes" id="UP000676409"/>
    </source>
</evidence>
<feature type="transmembrane region" description="Helical" evidence="5">
    <location>
        <begin position="145"/>
        <end position="162"/>
    </location>
</feature>